<evidence type="ECO:0000256" key="1">
    <source>
        <dbReference type="ARBA" id="ARBA00000085"/>
    </source>
</evidence>
<evidence type="ECO:0000256" key="4">
    <source>
        <dbReference type="ARBA" id="ARBA00022475"/>
    </source>
</evidence>
<keyword evidence="10" id="KW-0067">ATP-binding</keyword>
<dbReference type="Pfam" id="PF00512">
    <property type="entry name" value="HisKA"/>
    <property type="match status" value="1"/>
</dbReference>
<evidence type="ECO:0000259" key="15">
    <source>
        <dbReference type="PROSITE" id="PS50109"/>
    </source>
</evidence>
<evidence type="ECO:0000259" key="16">
    <source>
        <dbReference type="PROSITE" id="PS50885"/>
    </source>
</evidence>
<dbReference type="PANTHER" id="PTHR45528:SF1">
    <property type="entry name" value="SENSOR HISTIDINE KINASE CPXA"/>
    <property type="match status" value="1"/>
</dbReference>
<evidence type="ECO:0000256" key="8">
    <source>
        <dbReference type="ARBA" id="ARBA00022741"/>
    </source>
</evidence>
<dbReference type="GO" id="GO:0000155">
    <property type="term" value="F:phosphorelay sensor kinase activity"/>
    <property type="evidence" value="ECO:0007669"/>
    <property type="project" value="InterPro"/>
</dbReference>
<reference evidence="17 18" key="1">
    <citation type="submission" date="2016-10" db="EMBL/GenBank/DDBJ databases">
        <authorList>
            <person name="de Groot N.N."/>
        </authorList>
    </citation>
    <scope>NUCLEOTIDE SEQUENCE [LARGE SCALE GENOMIC DNA]</scope>
    <source>
        <strain evidence="17 18">DSM 9179</strain>
    </source>
</reference>
<evidence type="ECO:0000256" key="2">
    <source>
        <dbReference type="ARBA" id="ARBA00004651"/>
    </source>
</evidence>
<feature type="domain" description="Histidine kinase" evidence="15">
    <location>
        <begin position="273"/>
        <end position="477"/>
    </location>
</feature>
<dbReference type="SMART" id="SM00387">
    <property type="entry name" value="HATPase_c"/>
    <property type="match status" value="1"/>
</dbReference>
<dbReference type="Pfam" id="PF00672">
    <property type="entry name" value="HAMP"/>
    <property type="match status" value="1"/>
</dbReference>
<dbReference type="SUPFAM" id="SSF158472">
    <property type="entry name" value="HAMP domain-like"/>
    <property type="match status" value="1"/>
</dbReference>
<dbReference type="Proteomes" id="UP000199701">
    <property type="component" value="Unassembled WGS sequence"/>
</dbReference>
<dbReference type="SUPFAM" id="SSF55874">
    <property type="entry name" value="ATPase domain of HSP90 chaperone/DNA topoisomerase II/histidine kinase"/>
    <property type="match status" value="1"/>
</dbReference>
<dbReference type="InterPro" id="IPR003661">
    <property type="entry name" value="HisK_dim/P_dom"/>
</dbReference>
<proteinExistence type="predicted"/>
<keyword evidence="4" id="KW-1003">Cell membrane</keyword>
<dbReference type="InterPro" id="IPR003594">
    <property type="entry name" value="HATPase_dom"/>
</dbReference>
<dbReference type="EMBL" id="FOJI01000002">
    <property type="protein sequence ID" value="SEV96428.1"/>
    <property type="molecule type" value="Genomic_DNA"/>
</dbReference>
<evidence type="ECO:0000313" key="18">
    <source>
        <dbReference type="Proteomes" id="UP000199701"/>
    </source>
</evidence>
<evidence type="ECO:0000256" key="6">
    <source>
        <dbReference type="ARBA" id="ARBA00022679"/>
    </source>
</evidence>
<evidence type="ECO:0000256" key="10">
    <source>
        <dbReference type="ARBA" id="ARBA00022840"/>
    </source>
</evidence>
<keyword evidence="7 14" id="KW-0812">Transmembrane</keyword>
<dbReference type="STRING" id="99656.SAMN05421659_102396"/>
<accession>A0A1I0N6K0</accession>
<organism evidence="17 18">
    <name type="scientific">[Clostridium] fimetarium</name>
    <dbReference type="NCBI Taxonomy" id="99656"/>
    <lineage>
        <taxon>Bacteria</taxon>
        <taxon>Bacillati</taxon>
        <taxon>Bacillota</taxon>
        <taxon>Clostridia</taxon>
        <taxon>Lachnospirales</taxon>
        <taxon>Lachnospiraceae</taxon>
    </lineage>
</organism>
<dbReference type="GO" id="GO:0005886">
    <property type="term" value="C:plasma membrane"/>
    <property type="evidence" value="ECO:0007669"/>
    <property type="project" value="UniProtKB-SubCell"/>
</dbReference>
<dbReference type="AlphaFoldDB" id="A0A1I0N6K0"/>
<keyword evidence="12" id="KW-0902">Two-component regulatory system</keyword>
<dbReference type="PANTHER" id="PTHR45528">
    <property type="entry name" value="SENSOR HISTIDINE KINASE CPXA"/>
    <property type="match status" value="1"/>
</dbReference>
<gene>
    <name evidence="17" type="ORF">SAMN05421659_102396</name>
</gene>
<name>A0A1I0N6K0_9FIRM</name>
<dbReference type="OrthoDB" id="9762826at2"/>
<dbReference type="Pfam" id="PF02518">
    <property type="entry name" value="HATPase_c"/>
    <property type="match status" value="1"/>
</dbReference>
<evidence type="ECO:0000256" key="7">
    <source>
        <dbReference type="ARBA" id="ARBA00022692"/>
    </source>
</evidence>
<evidence type="ECO:0000256" key="9">
    <source>
        <dbReference type="ARBA" id="ARBA00022777"/>
    </source>
</evidence>
<evidence type="ECO:0000256" key="12">
    <source>
        <dbReference type="ARBA" id="ARBA00023012"/>
    </source>
</evidence>
<dbReference type="CDD" id="cd06225">
    <property type="entry name" value="HAMP"/>
    <property type="match status" value="1"/>
</dbReference>
<dbReference type="Gene3D" id="3.30.565.10">
    <property type="entry name" value="Histidine kinase-like ATPase, C-terminal domain"/>
    <property type="match status" value="1"/>
</dbReference>
<dbReference type="EC" id="2.7.13.3" evidence="3"/>
<dbReference type="InterPro" id="IPR005467">
    <property type="entry name" value="His_kinase_dom"/>
</dbReference>
<dbReference type="CDD" id="cd00082">
    <property type="entry name" value="HisKA"/>
    <property type="match status" value="1"/>
</dbReference>
<feature type="transmembrane region" description="Helical" evidence="14">
    <location>
        <begin position="171"/>
        <end position="190"/>
    </location>
</feature>
<keyword evidence="5" id="KW-0597">Phosphoprotein</keyword>
<dbReference type="FunFam" id="1.10.287.130:FF:000001">
    <property type="entry name" value="Two-component sensor histidine kinase"/>
    <property type="match status" value="1"/>
</dbReference>
<dbReference type="SMART" id="SM00304">
    <property type="entry name" value="HAMP"/>
    <property type="match status" value="1"/>
</dbReference>
<keyword evidence="6" id="KW-0808">Transferase</keyword>
<dbReference type="PROSITE" id="PS50885">
    <property type="entry name" value="HAMP"/>
    <property type="match status" value="1"/>
</dbReference>
<dbReference type="SUPFAM" id="SSF47384">
    <property type="entry name" value="Homodimeric domain of signal transducing histidine kinase"/>
    <property type="match status" value="1"/>
</dbReference>
<dbReference type="InterPro" id="IPR003660">
    <property type="entry name" value="HAMP_dom"/>
</dbReference>
<sequence length="490" mass="56107">MKKRNSIKFKIIILLVSIITGIVLLILFFNSTFSESYYQKTKEMAMLEAYNKVDVIVSKYKQANKSYADSVEIQTSTVGMSVLIMDSSFIPKYSSDKEPEELKHRFSLDIFSGTENTIISQGPNYILQKIYDSRLNDHYLEIWGSLSLGDVILIRLPMQSITDSVQITNTFNQYVGIGVILLGIIIAYFFSNYITKPIKELSTIAERMAELDFDAKYKGKDKGELGLLGNSMNYMSGKLQDNISNLKAANIELKKDLEHKIQIDELRTDFLSNVSHELKTPIALIQGYSEGLKEGISDDPESMNFYCDVIIDEANKMNNMVKKLLTLNQIEFGNEKLIMDRFDLTELISSIVNANEIRANQNNIKMKFEQTEPVYVWSDEYKIEEVITNYISNAINHCDFEKEIIIKTIKKENCVRVSVFNTGKNIPKEDINNVWIKFYKVDKARTREYGGNGIGLSIVKAILDSYDKECGVVNYKNGVEFWFELDSKNE</sequence>
<dbReference type="PROSITE" id="PS50109">
    <property type="entry name" value="HIS_KIN"/>
    <property type="match status" value="1"/>
</dbReference>
<evidence type="ECO:0000313" key="17">
    <source>
        <dbReference type="EMBL" id="SEV96428.1"/>
    </source>
</evidence>
<keyword evidence="11 14" id="KW-1133">Transmembrane helix</keyword>
<dbReference type="Gene3D" id="6.10.340.10">
    <property type="match status" value="1"/>
</dbReference>
<evidence type="ECO:0000256" key="3">
    <source>
        <dbReference type="ARBA" id="ARBA00012438"/>
    </source>
</evidence>
<dbReference type="InterPro" id="IPR036097">
    <property type="entry name" value="HisK_dim/P_sf"/>
</dbReference>
<dbReference type="GO" id="GO:0005524">
    <property type="term" value="F:ATP binding"/>
    <property type="evidence" value="ECO:0007669"/>
    <property type="project" value="UniProtKB-KW"/>
</dbReference>
<dbReference type="RefSeq" id="WP_092450920.1">
    <property type="nucleotide sequence ID" value="NZ_FOJI01000002.1"/>
</dbReference>
<evidence type="ECO:0000256" key="14">
    <source>
        <dbReference type="SAM" id="Phobius"/>
    </source>
</evidence>
<evidence type="ECO:0000256" key="5">
    <source>
        <dbReference type="ARBA" id="ARBA00022553"/>
    </source>
</evidence>
<dbReference type="InterPro" id="IPR050398">
    <property type="entry name" value="HssS/ArlS-like"/>
</dbReference>
<keyword evidence="9" id="KW-0418">Kinase</keyword>
<protein>
    <recommendedName>
        <fullName evidence="3">histidine kinase</fullName>
        <ecNumber evidence="3">2.7.13.3</ecNumber>
    </recommendedName>
</protein>
<comment type="catalytic activity">
    <reaction evidence="1">
        <text>ATP + protein L-histidine = ADP + protein N-phospho-L-histidine.</text>
        <dbReference type="EC" id="2.7.13.3"/>
    </reaction>
</comment>
<dbReference type="Gene3D" id="1.10.287.130">
    <property type="match status" value="1"/>
</dbReference>
<dbReference type="InterPro" id="IPR036890">
    <property type="entry name" value="HATPase_C_sf"/>
</dbReference>
<keyword evidence="8" id="KW-0547">Nucleotide-binding</keyword>
<evidence type="ECO:0000256" key="13">
    <source>
        <dbReference type="ARBA" id="ARBA00023136"/>
    </source>
</evidence>
<comment type="subcellular location">
    <subcellularLocation>
        <location evidence="2">Cell membrane</location>
        <topology evidence="2">Multi-pass membrane protein</topology>
    </subcellularLocation>
</comment>
<feature type="domain" description="HAMP" evidence="16">
    <location>
        <begin position="192"/>
        <end position="244"/>
    </location>
</feature>
<dbReference type="SMART" id="SM00388">
    <property type="entry name" value="HisKA"/>
    <property type="match status" value="1"/>
</dbReference>
<evidence type="ECO:0000256" key="11">
    <source>
        <dbReference type="ARBA" id="ARBA00022989"/>
    </source>
</evidence>
<keyword evidence="13 14" id="KW-0472">Membrane</keyword>
<keyword evidence="18" id="KW-1185">Reference proteome</keyword>